<dbReference type="InterPro" id="IPR000212">
    <property type="entry name" value="DNA_helicase_UvrD/REP"/>
</dbReference>
<dbReference type="GO" id="GO:0016787">
    <property type="term" value="F:hydrolase activity"/>
    <property type="evidence" value="ECO:0007669"/>
    <property type="project" value="UniProtKB-KW"/>
</dbReference>
<dbReference type="Pfam" id="PF00580">
    <property type="entry name" value="UvrD-helicase"/>
    <property type="match status" value="1"/>
</dbReference>
<dbReference type="PANTHER" id="PTHR11070">
    <property type="entry name" value="UVRD / RECB / PCRA DNA HELICASE FAMILY MEMBER"/>
    <property type="match status" value="1"/>
</dbReference>
<dbReference type="AlphaFoldDB" id="A0AAN8RAY6"/>
<dbReference type="Pfam" id="PF13361">
    <property type="entry name" value="UvrD_C"/>
    <property type="match status" value="1"/>
</dbReference>
<feature type="domain" description="UvrD-like helicase C-terminal" evidence="10">
    <location>
        <begin position="801"/>
        <end position="877"/>
    </location>
</feature>
<evidence type="ECO:0000256" key="2">
    <source>
        <dbReference type="ARBA" id="ARBA00022801"/>
    </source>
</evidence>
<evidence type="ECO:0000256" key="1">
    <source>
        <dbReference type="ARBA" id="ARBA00022741"/>
    </source>
</evidence>
<dbReference type="PANTHER" id="PTHR11070:SF30">
    <property type="entry name" value="F-BOX DNA HELICASE 1"/>
    <property type="match status" value="1"/>
</dbReference>
<keyword evidence="4" id="KW-0067">ATP-binding</keyword>
<accession>A0AAN8RAY6</accession>
<dbReference type="InterPro" id="IPR014016">
    <property type="entry name" value="UvrD-like_ATP-bd"/>
</dbReference>
<evidence type="ECO:0000256" key="8">
    <source>
        <dbReference type="ARBA" id="ARBA00048988"/>
    </source>
</evidence>
<dbReference type="GO" id="GO:0043138">
    <property type="term" value="F:3'-5' DNA helicase activity"/>
    <property type="evidence" value="ECO:0007669"/>
    <property type="project" value="UniProtKB-EC"/>
</dbReference>
<dbReference type="GO" id="GO:0000724">
    <property type="term" value="P:double-strand break repair via homologous recombination"/>
    <property type="evidence" value="ECO:0007669"/>
    <property type="project" value="TreeGrafter"/>
</dbReference>
<protein>
    <recommendedName>
        <fullName evidence="7">DNA 3'-5' helicase</fullName>
        <ecNumber evidence="7">5.6.2.4</ecNumber>
    </recommendedName>
</protein>
<evidence type="ECO:0000256" key="4">
    <source>
        <dbReference type="ARBA" id="ARBA00022840"/>
    </source>
</evidence>
<keyword evidence="2" id="KW-0378">Hydrolase</keyword>
<keyword evidence="12" id="KW-1185">Reference proteome</keyword>
<reference evidence="11 12" key="1">
    <citation type="submission" date="2019-10" db="EMBL/GenBank/DDBJ databases">
        <authorList>
            <person name="Palmer J.M."/>
        </authorList>
    </citation>
    <scope>NUCLEOTIDE SEQUENCE [LARGE SCALE GENOMIC DNA]</scope>
    <source>
        <strain evidence="11 12">TWF718</strain>
    </source>
</reference>
<evidence type="ECO:0000313" key="11">
    <source>
        <dbReference type="EMBL" id="KAK6337226.1"/>
    </source>
</evidence>
<gene>
    <name evidence="11" type="ORF">TWF718_010007</name>
</gene>
<evidence type="ECO:0000259" key="9">
    <source>
        <dbReference type="Pfam" id="PF00580"/>
    </source>
</evidence>
<name>A0AAN8RAY6_9PEZI</name>
<dbReference type="InterPro" id="IPR014017">
    <property type="entry name" value="DNA_helicase_UvrD-like_C"/>
</dbReference>
<proteinExistence type="predicted"/>
<dbReference type="GO" id="GO:0031297">
    <property type="term" value="P:replication fork processing"/>
    <property type="evidence" value="ECO:0007669"/>
    <property type="project" value="TreeGrafter"/>
</dbReference>
<feature type="domain" description="UvrD-like helicase ATP-binding" evidence="9">
    <location>
        <begin position="310"/>
        <end position="620"/>
    </location>
</feature>
<dbReference type="SUPFAM" id="SSF52540">
    <property type="entry name" value="P-loop containing nucleoside triphosphate hydrolases"/>
    <property type="match status" value="1"/>
</dbReference>
<organism evidence="11 12">
    <name type="scientific">Orbilia javanica</name>
    <dbReference type="NCBI Taxonomy" id="47235"/>
    <lineage>
        <taxon>Eukaryota</taxon>
        <taxon>Fungi</taxon>
        <taxon>Dikarya</taxon>
        <taxon>Ascomycota</taxon>
        <taxon>Pezizomycotina</taxon>
        <taxon>Orbiliomycetes</taxon>
        <taxon>Orbiliales</taxon>
        <taxon>Orbiliaceae</taxon>
        <taxon>Orbilia</taxon>
    </lineage>
</organism>
<keyword evidence="5" id="KW-0413">Isomerase</keyword>
<evidence type="ECO:0000313" key="12">
    <source>
        <dbReference type="Proteomes" id="UP001313282"/>
    </source>
</evidence>
<evidence type="ECO:0000256" key="5">
    <source>
        <dbReference type="ARBA" id="ARBA00023235"/>
    </source>
</evidence>
<evidence type="ECO:0000256" key="6">
    <source>
        <dbReference type="ARBA" id="ARBA00034617"/>
    </source>
</evidence>
<comment type="catalytic activity">
    <reaction evidence="6">
        <text>Couples ATP hydrolysis with the unwinding of duplex DNA by translocating in the 3'-5' direction.</text>
        <dbReference type="EC" id="5.6.2.4"/>
    </reaction>
</comment>
<dbReference type="Proteomes" id="UP001313282">
    <property type="component" value="Unassembled WGS sequence"/>
</dbReference>
<dbReference type="GO" id="GO:0005524">
    <property type="term" value="F:ATP binding"/>
    <property type="evidence" value="ECO:0007669"/>
    <property type="project" value="UniProtKB-KW"/>
</dbReference>
<dbReference type="GO" id="GO:0005634">
    <property type="term" value="C:nucleus"/>
    <property type="evidence" value="ECO:0007669"/>
    <property type="project" value="TreeGrafter"/>
</dbReference>
<dbReference type="EMBL" id="JAVHNR010000007">
    <property type="protein sequence ID" value="KAK6337226.1"/>
    <property type="molecule type" value="Genomic_DNA"/>
</dbReference>
<keyword evidence="3" id="KW-0347">Helicase</keyword>
<evidence type="ECO:0000259" key="10">
    <source>
        <dbReference type="Pfam" id="PF13361"/>
    </source>
</evidence>
<comment type="catalytic activity">
    <reaction evidence="8">
        <text>ATP + H2O = ADP + phosphate + H(+)</text>
        <dbReference type="Rhea" id="RHEA:13065"/>
        <dbReference type="ChEBI" id="CHEBI:15377"/>
        <dbReference type="ChEBI" id="CHEBI:15378"/>
        <dbReference type="ChEBI" id="CHEBI:30616"/>
        <dbReference type="ChEBI" id="CHEBI:43474"/>
        <dbReference type="ChEBI" id="CHEBI:456216"/>
        <dbReference type="EC" id="5.6.2.4"/>
    </reaction>
</comment>
<dbReference type="GO" id="GO:0003677">
    <property type="term" value="F:DNA binding"/>
    <property type="evidence" value="ECO:0007669"/>
    <property type="project" value="InterPro"/>
</dbReference>
<dbReference type="EC" id="5.6.2.4" evidence="7"/>
<sequence>MPEPKRMATVITSLPLETVLHITGYLSNDDVAAFTKALPYLSPLIAQKSFRRWQKLVEDFACQLNDTFDAIENDRREKKNTTGLVNASTVNVTVSRAEIFETVYLPKTLAEMGVVLQDGQTIQLDDIFLSLCQLGNEAGTAFSPLVESPYPSETSKMLRSALNNILPLESIRLLLPSVISTNIDSIPPATLDLVLLTAYLIFSELQPKHIINLLPRYSKRGYINEQALAEYFSYILLFLKVFRLFGVCVQDVVQSFRDERTDRSQWRFTNGSPLSGQALQILERRVESWFFDFYEAQTYTPADTKQLALTREQRRFVESDIQKGEIFKVRAYAGTGKTKCLVDYATKRPDQKILYVAYNKMAKWDAALRFKNCYNVDCKTLHSVAFNALSIVNPDVDLQVKGKTVTEPQASSRRGKFARIQSAPTENKFLQDWDIDSIVDTLGLKLDIIAPVFTTKYNWQGTSSSWCFNDNKPSVGTATNCRNPESLARVITTGIDRFCNSRDPKPTIAHLSLGQCRTKLCNPELATKWLKLLWKKIVSGKSPLMTHDCYLKMFSLATDPRADEMTFGKYDIVMFDEAQDANPCMEAIILRQRGGAGIIIIGDPYQMIYGFRGARNECFDDRKLPPTRTFHLTKSFRFGKEIADVANLILGTVGETKPVRGGNDKAPTPAVFLPPLQQSKDFAPAGQHTVIFRTNAGLIKYFFSSFAKAPNKTICLRTSPANASTTVIPLLRAGYFLYKGKPQKHHRLRGVTTFDEAKAYVRREENSEGPDNDEVDLAALALIVGMEEYYRTEGGIGRTSFLEMLESSADCIVDSEKMADIILTNAHQSKGLEWDDVIIAEDFVHGLEGAPSQTKSMEATNLLYVACTRARNRLQLSQRLAAFFVRRLGTFRFFISPESNSACPCCRGKNPFNTFLGDYLAEAGASGGVDTSDYLSRMPSPCIGYEALVPRRDPTSPDGWIDRKNRPLNPAEIPKCVRLPAISCVNCVLSWRSLANNTHGDLFRFAEGIKGRIGFGKHIYHADYHIFWAGRFYPNMSSQLPRLGKSRLESIYHPKMRMGLEPPLNFGSIDESKVAWCDFVFGKARDSGAEYDDDDIDEFIKAFE</sequence>
<keyword evidence="1" id="KW-0547">Nucleotide-binding</keyword>
<dbReference type="InterPro" id="IPR027417">
    <property type="entry name" value="P-loop_NTPase"/>
</dbReference>
<dbReference type="Gene3D" id="3.40.50.300">
    <property type="entry name" value="P-loop containing nucleotide triphosphate hydrolases"/>
    <property type="match status" value="3"/>
</dbReference>
<evidence type="ECO:0000256" key="3">
    <source>
        <dbReference type="ARBA" id="ARBA00022806"/>
    </source>
</evidence>
<comment type="caution">
    <text evidence="11">The sequence shown here is derived from an EMBL/GenBank/DDBJ whole genome shotgun (WGS) entry which is preliminary data.</text>
</comment>
<evidence type="ECO:0000256" key="7">
    <source>
        <dbReference type="ARBA" id="ARBA00034808"/>
    </source>
</evidence>